<keyword evidence="14" id="KW-0804">Transcription</keyword>
<dbReference type="CDD" id="cd15506">
    <property type="entry name" value="PHD1_KMT2A_like"/>
    <property type="match status" value="1"/>
</dbReference>
<keyword evidence="13" id="KW-0238">DNA-binding</keyword>
<evidence type="ECO:0000256" key="7">
    <source>
        <dbReference type="ARBA" id="ARBA00022737"/>
    </source>
</evidence>
<evidence type="ECO:0000259" key="23">
    <source>
        <dbReference type="PROSITE" id="PS51030"/>
    </source>
</evidence>
<keyword evidence="9" id="KW-0862">Zinc</keyword>
<dbReference type="EC" id="2.1.1.355" evidence="2"/>
<evidence type="ECO:0000256" key="3">
    <source>
        <dbReference type="ARBA" id="ARBA00022603"/>
    </source>
</evidence>
<keyword evidence="6" id="KW-0479">Metal-binding</keyword>
<feature type="region of interest" description="Disordered" evidence="19">
    <location>
        <begin position="1185"/>
        <end position="1210"/>
    </location>
</feature>
<dbReference type="InterPro" id="IPR003616">
    <property type="entry name" value="Post-SET_dom"/>
</dbReference>
<feature type="domain" description="PHD-type" evidence="20">
    <location>
        <begin position="1036"/>
        <end position="1097"/>
    </location>
</feature>
<feature type="domain" description="Nuclear receptor" evidence="23">
    <location>
        <begin position="539"/>
        <end position="652"/>
    </location>
</feature>
<dbReference type="FunFam" id="2.170.270.10:FF:000004">
    <property type="entry name" value="Histone-lysine N-methyltransferase"/>
    <property type="match status" value="1"/>
</dbReference>
<feature type="region of interest" description="Disordered" evidence="19">
    <location>
        <begin position="1236"/>
        <end position="1258"/>
    </location>
</feature>
<keyword evidence="5" id="KW-0949">S-adenosyl-L-methionine</keyword>
<feature type="compositionally biased region" description="Polar residues" evidence="19">
    <location>
        <begin position="2244"/>
        <end position="2264"/>
    </location>
</feature>
<feature type="compositionally biased region" description="Polar residues" evidence="19">
    <location>
        <begin position="96"/>
        <end position="118"/>
    </location>
</feature>
<evidence type="ECO:0000256" key="15">
    <source>
        <dbReference type="ARBA" id="ARBA00023242"/>
    </source>
</evidence>
<keyword evidence="3 25" id="KW-0489">Methyltransferase</keyword>
<evidence type="ECO:0000256" key="11">
    <source>
        <dbReference type="ARBA" id="ARBA00023015"/>
    </source>
</evidence>
<evidence type="ECO:0000259" key="22">
    <source>
        <dbReference type="PROSITE" id="PS50868"/>
    </source>
</evidence>
<dbReference type="InterPro" id="IPR013083">
    <property type="entry name" value="Znf_RING/FYVE/PHD"/>
</dbReference>
<feature type="compositionally biased region" description="Polar residues" evidence="19">
    <location>
        <begin position="857"/>
        <end position="870"/>
    </location>
</feature>
<feature type="compositionally biased region" description="Basic and acidic residues" evidence="19">
    <location>
        <begin position="474"/>
        <end position="483"/>
    </location>
</feature>
<protein>
    <recommendedName>
        <fullName evidence="16">Histone-lysine N-methyltransferase trithorax</fullName>
        <ecNumber evidence="2">2.1.1.355</ecNumber>
    </recommendedName>
</protein>
<feature type="domain" description="PHD-type" evidence="20">
    <location>
        <begin position="956"/>
        <end position="1008"/>
    </location>
</feature>
<keyword evidence="12" id="KW-0103">Bromodomain</keyword>
<evidence type="ECO:0000256" key="13">
    <source>
        <dbReference type="ARBA" id="ARBA00023125"/>
    </source>
</evidence>
<feature type="region of interest" description="Disordered" evidence="19">
    <location>
        <begin position="2708"/>
        <end position="2727"/>
    </location>
</feature>
<dbReference type="FunFam" id="3.30.40.10:FF:000002">
    <property type="entry name" value="Histone-lysine N-methyltransferase"/>
    <property type="match status" value="1"/>
</dbReference>
<dbReference type="CDD" id="cd15508">
    <property type="entry name" value="PHD3_KMT2A_like"/>
    <property type="match status" value="1"/>
</dbReference>
<feature type="domain" description="SET" evidence="21">
    <location>
        <begin position="3401"/>
        <end position="3517"/>
    </location>
</feature>
<evidence type="ECO:0000256" key="6">
    <source>
        <dbReference type="ARBA" id="ARBA00022723"/>
    </source>
</evidence>
<feature type="compositionally biased region" description="Polar residues" evidence="19">
    <location>
        <begin position="1247"/>
        <end position="1257"/>
    </location>
</feature>
<evidence type="ECO:0000256" key="17">
    <source>
        <dbReference type="PROSITE-ProRule" id="PRU00146"/>
    </source>
</evidence>
<dbReference type="EMBL" id="KQ764513">
    <property type="protein sequence ID" value="OAD54498.1"/>
    <property type="molecule type" value="Genomic_DNA"/>
</dbReference>
<proteinExistence type="predicted"/>
<dbReference type="PANTHER" id="PTHR45838">
    <property type="entry name" value="HISTONE-LYSINE-N-METHYLTRANSFERASE 2 KMT2 FAMILY MEMBER"/>
    <property type="match status" value="1"/>
</dbReference>
<evidence type="ECO:0000259" key="24">
    <source>
        <dbReference type="PROSITE" id="PS51805"/>
    </source>
</evidence>
<dbReference type="SMART" id="SM00249">
    <property type="entry name" value="PHD"/>
    <property type="match status" value="4"/>
</dbReference>
<feature type="compositionally biased region" description="Basic and acidic residues" evidence="19">
    <location>
        <begin position="426"/>
        <end position="442"/>
    </location>
</feature>
<evidence type="ECO:0000259" key="20">
    <source>
        <dbReference type="PROSITE" id="PS50016"/>
    </source>
</evidence>
<dbReference type="Pfam" id="PF05965">
    <property type="entry name" value="FYRC"/>
    <property type="match status" value="1"/>
</dbReference>
<keyword evidence="8 17" id="KW-0863">Zinc-finger</keyword>
<evidence type="ECO:0000256" key="1">
    <source>
        <dbReference type="ARBA" id="ARBA00004123"/>
    </source>
</evidence>
<keyword evidence="15" id="KW-0539">Nucleus</keyword>
<dbReference type="PROSITE" id="PS50868">
    <property type="entry name" value="POST_SET"/>
    <property type="match status" value="1"/>
</dbReference>
<dbReference type="InterPro" id="IPR001214">
    <property type="entry name" value="SET_dom"/>
</dbReference>
<dbReference type="GO" id="GO:0042800">
    <property type="term" value="F:histone H3K4 methyltransferase activity"/>
    <property type="evidence" value="ECO:0007669"/>
    <property type="project" value="TreeGrafter"/>
</dbReference>
<evidence type="ECO:0000256" key="16">
    <source>
        <dbReference type="ARBA" id="ARBA00071661"/>
    </source>
</evidence>
<dbReference type="PROSITE" id="PS51543">
    <property type="entry name" value="FYRC"/>
    <property type="match status" value="1"/>
</dbReference>
<evidence type="ECO:0000256" key="5">
    <source>
        <dbReference type="ARBA" id="ARBA00022691"/>
    </source>
</evidence>
<dbReference type="PANTHER" id="PTHR45838:SF4">
    <property type="entry name" value="HISTONE-LYSINE N-METHYLTRANSFERASE TRITHORAX"/>
    <property type="match status" value="1"/>
</dbReference>
<sequence>MGRSKFPGKPPKTVTRKRIKVLGQPETAQSDSVTVAENIYYGLSLFNETFGDNEKEHPPFHGFSTKEANLSVSYIKTQQHDTETTTVKSPPDAVDNSMQQQNEQNVTDIKSSPSNTENNTDKLYDKNIKTTENDKKDVTTLNSKRTAKFNRPKNHRSCKNIKFSNFMKTPVLKSVNNILDQHQRTRQLRNSTAKRLLQRAKSNSNNVRNMTAQCGDKPNAVRKFILPVRSAHSSRVIKPNKRFIEELEEISGAEHSENEVGTHVKKAKFALNKLCNQEPKLKEGNVTKLCTKLKDKEVKDVKNKAKKAIQRVNSNAQTIIQSVKNLEKLAPSIQDAQVSKTINTDVKRMNVSNKNKVVKCSSNECNGIQDGTLTTTRKAQNAKLTVSKNQKLISVPTKVLPDSDVPSSESSRIQTRSGTQNDAADLEIHTSFEDATKLKENNSAKGRGNTGNVSKNTEENSDNFDTESTLSESGSEHSSHTEDEQSEWTGMKLNGGKVILRKARLKLDNKCVSGTEGPFSTTNSNSVTSGNANLGLTGTIKCGVCGAVRFYRFVKQARKFGIHSCESCRKFISKMIKRQACAKSTNSTLPVLQCHKGDGLCLVPPIVRSQQWNLMRCVYKARCPACWLKMCLKCYNIPSSLRTGLNTLLPPMMRDPLSVPLTLSQEDNDNHGQKLISSKLGWPAEDSSEKNLFKSAMSWRNIEIGQKTSYQGTGGFLYTKLDKFDSSLNISPNKKRRKNNRIKVRKKLKNPMFSLPSQNQCPQPLRQRLELKGPRVKHVCRSASVALGQPIATFPSIDGKEDTESNKHIPKTLKENDRVEKKDEIKEKESQKHNEENTVNHNTVTVTQQPHPKRGKSQQNTSTSNFQVVPKTNNDTLHTVSIDFWEQYDPSEVGAKGFALIGSELFHIPAICYLCGSAGKEPLIHCQCCCEPYHAFCLEPSEWNACAQPNWCCPRCTICQSCHLRSGPKLSCIRCRQSFHHSCLSKSGVSARLYSPERPYVCQSCVKCKSCGSEGVNVHVGNLPLCSMCFKLRQQGNYCPLCQRCYNENDFDTKMMECNECSYWVHAHCEGLSDERYQILSYLPDTIEFTCSQCSSNPNSIWRNAIEAELKAGFIGVIKSLSKNKKACAALKWSPRKECLCRSISNGKRLDFSNEKIDSNTNIKEGLSVDEAEEGNNEKIKNAEFGHNNSLKSDSTSKLDEDQPSDCSNRRGLRRLRQKFHLKECSVRVKNCAVKDTQDNDKKDSVNQENSYSNSNDTECHCSDQQIIVRPSPTLMSVKRKVNNNEYKTLSQFHCDMEHVINRTGTKDLTEAYHEILQEVFPWFNLKSIKNNNGKNDVLSSTKDISKDDNPVTKLDDSILEMWKEEVIKAPKAIAAKTANLYNVHVEDSRSCCLCKGLGDGLETKEGRLLYCGQNEWVHSNCALWSNEVFEEIDGSLQNVHSAISRGRLIRCSECGKKGASVGCCAKNCSNTFHYPCARNIGLAFNDDKTVFCSLHLNNCTHKTLQNENEFSLRRPVYVELDRKKKKYAEPSKVKVMIGSLIIDCLGTVIPEYSDTVEKIIPCDYKCSRLYWSTVNPFKIVRYYIRTYVQVYVPEVSSDLENNITIDHSEEQEKEDTLDTQKIEYLAVKQTLDALIDAVCNKEVDENLAEQNNTDLLPPELKEAIFEDLPHDLLDGISMQDIFPKMTYEDFLAMDLKNDGTFATDLFKDDMLASEVDEIIKPPENKVSKIDPSLVELGSHNDLWVHLETKTSVQDLVDDLLSSKNQKRGGRELKRSKSEVMSNSPLIVGGQRHHQRSCSLTWSCKLDGTYGPSIKRRKLSRNSSMTKSNETSVMVLDSQNERPPTLHELRIPDSIMVTVGRANTPNILSDSMRELKYCIEDASGINRRVISSSREEGKEHKRLFWHTRQQPRILQVDGPADASSASECSSPEYNIEEKTTALRVTEHLSIPQLDGINDESSCDSSEFTSFAEKDFNSCSKSSNNILRSKRIYGFIRSHIAKSNDKSQKIKENDGFSNCQKYSVQQTNFNENNLKLNLEIPQLDGADDISSDDECISPQHIESERTTVTSQCDAPFDHIDRPVTCKKCRCTYRTQDSYNRHLTNCDIMITSDSDSETMDNKLASPDSRFSPSIGSVSPQFITLSPSEGHTLSSDYPDIQATSPLEASVPSPHPAIQIEPIAQAIITPQIHTHATVETVHQTVLTSNDMIVQTQYTRTTTTLPNATVLPQESTVQITEITDPPSVASDSSMSQNIINTPMNSPDGASSQTVPSPQVSPTFSSTGVQTATNESQANIQLTKLAKSKSPRAPKSRTKGIKTQIVKNTIQPHNGHTRFQPMQNNTPVIQLQQAQRPSGPTVILQQASPGIMSAYVETLQQQSGQNLQYVTTIGGQHETAFKPQFITTNHLVPGAYIQASSDNLLALQNGGISILPGVQIAQTQPTVLGTIIQQQPSAIQCGVISSEQLLLSSTPTLEMFTDSTGSMFLSNQPMYYGLETIVSNTVMSSSQFMAGTVPQVLASSYQTTTQVFQASKLMEPIVDVQAVPGVPTVTAVQSVQNVPGVPGVPSVPNVANVSNVSNVTNIASIPNVPSVTNVPNVPTVPAIPTIPAVPSVSNVPNVSNIPSITNITNVSNVPTVPNVPSVPSVPGIPSASNTPSIPNVSGVPGVAGIPGVPHVPNVPGIPGVPHVPNVPGIPGVPHVPSVPNAPGVPNISSTPSIPSSPGVSNVPSAPSVPNIPTASGISNTPTATCIPGVPNIPNAPNVSNIASASNLPSTSNITNLPAVPTVQNVSNISTLPPNVGNVPDIPTVPGGYVVVNQSTPIAEPIVTPQINISATPEQNFASATCNTILPVSCQSVVEPVTSIQLPDTCPSEPQAVVRVTSSPKLLQNSIPTIPRVAVRPSPVSNSVMQPNNGPWKITEPLFGSEQMMNNNVRPYFDSKHVSENTSMIKSSISSKIPPLPNHCITQRDIIVNKLNHDVNNVHNNYSSTVPNSNNINVSTSNNPVIASSAVQNKITMSTSNVPTSRPMNRVLPMQAVTPKQDTTKAMQKTEMIIEEPTKPVIKPAEPEQKLAEPKKQIVEAVVPTVKKPETTINNVNETLKLNTETIEKVKENLKLELDKEKLQNASLKIVLQKQLQDGSYKITHNMKAVTQSKKSPQVTSVEILPSKQVPQIASLQLLPIKTFTLKTNKIEEKVKPIDNKFNILKTKTPPVAVKKPRVISKSIKSIQPTLPILQAQKNTSKGPTLMYEIKSQDGFTHTASSMTEVWETVFQAVQNARKAHNLPPLPHNPLTENLGLENNATVYLVEQLPDVNRCTKYKPRFHNLAPPKPGETENDLLKACDNGAARAEPFKGRKVHDMFSWLASRHRQQPKMISISEAESRRVASTNLPMAMRFRILKETSKESVGVYHSHIHGRGLFCLRDIEAGEMVIEYAGEVIRASLTDKREKYYDSKNIGCYMFKIDDHLVVDATMKGNAARFINHSCEPNCYSRVVDILGKKHILIFALRRITQGEELTYDYKFPFEDIKIPCTCGSRRCRKYLN</sequence>
<dbReference type="GO" id="GO:0098687">
    <property type="term" value="C:chromosomal region"/>
    <property type="evidence" value="ECO:0007669"/>
    <property type="project" value="UniProtKB-ARBA"/>
</dbReference>
<dbReference type="GO" id="GO:0043565">
    <property type="term" value="F:sequence-specific DNA binding"/>
    <property type="evidence" value="ECO:0007669"/>
    <property type="project" value="InterPro"/>
</dbReference>
<accession>A0A310SCA6</accession>
<dbReference type="GO" id="GO:0008270">
    <property type="term" value="F:zinc ion binding"/>
    <property type="evidence" value="ECO:0007669"/>
    <property type="project" value="UniProtKB-KW"/>
</dbReference>
<dbReference type="Gene3D" id="3.30.40.10">
    <property type="entry name" value="Zinc/RING finger domain, C3HC4 (zinc finger)"/>
    <property type="match status" value="3"/>
</dbReference>
<gene>
    <name evidence="25" type="ORF">WN48_06687</name>
</gene>
<feature type="domain" description="PHD-type" evidence="20">
    <location>
        <begin position="909"/>
        <end position="959"/>
    </location>
</feature>
<dbReference type="GO" id="GO:0045893">
    <property type="term" value="P:positive regulation of DNA-templated transcription"/>
    <property type="evidence" value="ECO:0007669"/>
    <property type="project" value="TreeGrafter"/>
</dbReference>
<feature type="compositionally biased region" description="Low complexity" evidence="19">
    <location>
        <begin position="2265"/>
        <end position="2277"/>
    </location>
</feature>
<dbReference type="InterPro" id="IPR003889">
    <property type="entry name" value="FYrich_C"/>
</dbReference>
<dbReference type="Gene3D" id="3.30.160.360">
    <property type="match status" value="1"/>
</dbReference>
<dbReference type="Proteomes" id="UP000250275">
    <property type="component" value="Unassembled WGS sequence"/>
</dbReference>
<feature type="region of interest" description="Disordered" evidence="19">
    <location>
        <begin position="395"/>
        <end position="492"/>
    </location>
</feature>
<dbReference type="InterPro" id="IPR019787">
    <property type="entry name" value="Znf_PHD-finger"/>
</dbReference>
<dbReference type="InterPro" id="IPR001628">
    <property type="entry name" value="Znf_hrmn_rcpt"/>
</dbReference>
<dbReference type="GO" id="GO:0032259">
    <property type="term" value="P:methylation"/>
    <property type="evidence" value="ECO:0007669"/>
    <property type="project" value="UniProtKB-KW"/>
</dbReference>
<dbReference type="Gene3D" id="2.170.270.10">
    <property type="entry name" value="SET domain"/>
    <property type="match status" value="1"/>
</dbReference>
<dbReference type="Gene3D" id="1.20.920.10">
    <property type="entry name" value="Bromodomain-like"/>
    <property type="match status" value="1"/>
</dbReference>
<feature type="region of interest" description="Disordered" evidence="19">
    <location>
        <begin position="79"/>
        <end position="122"/>
    </location>
</feature>
<feature type="region of interest" description="Disordered" evidence="19">
    <location>
        <begin position="793"/>
        <end position="870"/>
    </location>
</feature>
<dbReference type="InterPro" id="IPR046341">
    <property type="entry name" value="SET_dom_sf"/>
</dbReference>
<feature type="region of interest" description="Disordered" evidence="19">
    <location>
        <begin position="2240"/>
        <end position="2313"/>
    </location>
</feature>
<evidence type="ECO:0000256" key="8">
    <source>
        <dbReference type="ARBA" id="ARBA00022771"/>
    </source>
</evidence>
<dbReference type="InterPro" id="IPR003888">
    <property type="entry name" value="FYrich_N"/>
</dbReference>
<feature type="compositionally biased region" description="Basic and acidic residues" evidence="19">
    <location>
        <begin position="1236"/>
        <end position="1246"/>
    </location>
</feature>
<evidence type="ECO:0000259" key="21">
    <source>
        <dbReference type="PROSITE" id="PS50280"/>
    </source>
</evidence>
<dbReference type="GO" id="GO:0140949">
    <property type="term" value="F:histone H3K9 trimethyltransferase activity"/>
    <property type="evidence" value="ECO:0007669"/>
    <property type="project" value="UniProtKB-EC"/>
</dbReference>
<evidence type="ECO:0000256" key="4">
    <source>
        <dbReference type="ARBA" id="ARBA00022679"/>
    </source>
</evidence>
<dbReference type="SUPFAM" id="SSF82199">
    <property type="entry name" value="SET domain"/>
    <property type="match status" value="1"/>
</dbReference>
<dbReference type="GO" id="GO:0035097">
    <property type="term" value="C:histone methyltransferase complex"/>
    <property type="evidence" value="ECO:0007669"/>
    <property type="project" value="TreeGrafter"/>
</dbReference>
<dbReference type="SUPFAM" id="SSF57903">
    <property type="entry name" value="FYVE/PHD zinc finger"/>
    <property type="match status" value="1"/>
</dbReference>
<keyword evidence="7" id="KW-0677">Repeat</keyword>
<dbReference type="CDD" id="cd15664">
    <property type="entry name" value="ePHD_KMT2A_like"/>
    <property type="match status" value="1"/>
</dbReference>
<dbReference type="OrthoDB" id="308383at2759"/>
<dbReference type="InterPro" id="IPR011011">
    <property type="entry name" value="Znf_FYVE_PHD"/>
</dbReference>
<evidence type="ECO:0000313" key="25">
    <source>
        <dbReference type="EMBL" id="OAD54498.1"/>
    </source>
</evidence>
<dbReference type="InterPro" id="IPR036427">
    <property type="entry name" value="Bromodomain-like_sf"/>
</dbReference>
<feature type="domain" description="PHD-type" evidence="24">
    <location>
        <begin position="1389"/>
        <end position="1497"/>
    </location>
</feature>
<name>A0A310SCA6_9HYME</name>
<feature type="compositionally biased region" description="Polar residues" evidence="19">
    <location>
        <begin position="405"/>
        <end position="422"/>
    </location>
</feature>
<dbReference type="PROSITE" id="PS50280">
    <property type="entry name" value="SET"/>
    <property type="match status" value="1"/>
</dbReference>
<dbReference type="PROSITE" id="PS51805">
    <property type="entry name" value="EPHD"/>
    <property type="match status" value="1"/>
</dbReference>
<dbReference type="Pfam" id="PF05964">
    <property type="entry name" value="FYRN"/>
    <property type="match status" value="1"/>
</dbReference>
<evidence type="ECO:0000313" key="26">
    <source>
        <dbReference type="Proteomes" id="UP000250275"/>
    </source>
</evidence>
<dbReference type="InterPro" id="IPR047219">
    <property type="entry name" value="KMT2A_2B_SET"/>
</dbReference>
<dbReference type="PROSITE" id="PS50016">
    <property type="entry name" value="ZF_PHD_2"/>
    <property type="match status" value="3"/>
</dbReference>
<dbReference type="CDD" id="cd19170">
    <property type="entry name" value="SET_KMT2A_2B"/>
    <property type="match status" value="1"/>
</dbReference>
<evidence type="ECO:0000256" key="12">
    <source>
        <dbReference type="ARBA" id="ARBA00023117"/>
    </source>
</evidence>
<organism evidence="25 26">
    <name type="scientific">Eufriesea mexicana</name>
    <dbReference type="NCBI Taxonomy" id="516756"/>
    <lineage>
        <taxon>Eukaryota</taxon>
        <taxon>Metazoa</taxon>
        <taxon>Ecdysozoa</taxon>
        <taxon>Arthropoda</taxon>
        <taxon>Hexapoda</taxon>
        <taxon>Insecta</taxon>
        <taxon>Pterygota</taxon>
        <taxon>Neoptera</taxon>
        <taxon>Endopterygota</taxon>
        <taxon>Hymenoptera</taxon>
        <taxon>Apocrita</taxon>
        <taxon>Aculeata</taxon>
        <taxon>Apoidea</taxon>
        <taxon>Anthophila</taxon>
        <taxon>Apidae</taxon>
        <taxon>Eufriesea</taxon>
    </lineage>
</organism>
<evidence type="ECO:0000256" key="2">
    <source>
        <dbReference type="ARBA" id="ARBA00012183"/>
    </source>
</evidence>
<keyword evidence="11" id="KW-0805">Transcription regulation</keyword>
<feature type="compositionally biased region" description="Polar residues" evidence="19">
    <location>
        <begin position="2278"/>
        <end position="2296"/>
    </location>
</feature>
<reference evidence="25 26" key="1">
    <citation type="submission" date="2015-07" db="EMBL/GenBank/DDBJ databases">
        <title>The genome of Eufriesea mexicana.</title>
        <authorList>
            <person name="Pan H."/>
            <person name="Kapheim K."/>
        </authorList>
    </citation>
    <scope>NUCLEOTIDE SEQUENCE [LARGE SCALE GENOMIC DNA]</scope>
    <source>
        <strain evidence="25">0111107269</strain>
        <tissue evidence="25">Whole body</tissue>
    </source>
</reference>
<evidence type="ECO:0000256" key="18">
    <source>
        <dbReference type="SAM" id="Coils"/>
    </source>
</evidence>
<dbReference type="InterPro" id="IPR034732">
    <property type="entry name" value="EPHD"/>
</dbReference>
<feature type="compositionally biased region" description="Low complexity" evidence="19">
    <location>
        <begin position="2708"/>
        <end position="2719"/>
    </location>
</feature>
<keyword evidence="18" id="KW-0175">Coiled coil</keyword>
<feature type="compositionally biased region" description="Basic and acidic residues" evidence="19">
    <location>
        <begin position="798"/>
        <end position="838"/>
    </location>
</feature>
<dbReference type="Pfam" id="PF13771">
    <property type="entry name" value="zf-HC5HC2H"/>
    <property type="match status" value="1"/>
</dbReference>
<dbReference type="CDD" id="cd15489">
    <property type="entry name" value="PHD_SF"/>
    <property type="match status" value="1"/>
</dbReference>
<feature type="compositionally biased region" description="Basic residues" evidence="19">
    <location>
        <begin position="2300"/>
        <end position="2313"/>
    </location>
</feature>
<keyword evidence="10" id="KW-0156">Chromatin regulator</keyword>
<evidence type="ECO:0000256" key="9">
    <source>
        <dbReference type="ARBA" id="ARBA00022833"/>
    </source>
</evidence>
<keyword evidence="4 25" id="KW-0808">Transferase</keyword>
<evidence type="ECO:0000256" key="19">
    <source>
        <dbReference type="SAM" id="MobiDB-lite"/>
    </source>
</evidence>
<dbReference type="SMART" id="SM00542">
    <property type="entry name" value="FYRC"/>
    <property type="match status" value="1"/>
</dbReference>
<dbReference type="Pfam" id="PF00856">
    <property type="entry name" value="SET"/>
    <property type="match status" value="1"/>
</dbReference>
<evidence type="ECO:0000256" key="10">
    <source>
        <dbReference type="ARBA" id="ARBA00022853"/>
    </source>
</evidence>
<dbReference type="InterPro" id="IPR001965">
    <property type="entry name" value="Znf_PHD"/>
</dbReference>
<feature type="coiled-coil region" evidence="18">
    <location>
        <begin position="3090"/>
        <end position="3128"/>
    </location>
</feature>
<dbReference type="SMART" id="SM00317">
    <property type="entry name" value="SET"/>
    <property type="match status" value="1"/>
</dbReference>
<dbReference type="SMART" id="SM00508">
    <property type="entry name" value="PostSET"/>
    <property type="match status" value="1"/>
</dbReference>
<keyword evidence="26" id="KW-1185">Reference proteome</keyword>
<dbReference type="PROSITE" id="PS51542">
    <property type="entry name" value="FYRN"/>
    <property type="match status" value="1"/>
</dbReference>
<comment type="subcellular location">
    <subcellularLocation>
        <location evidence="1">Nucleus</location>
    </subcellularLocation>
</comment>
<feature type="domain" description="Post-SET" evidence="22">
    <location>
        <begin position="3523"/>
        <end position="3539"/>
    </location>
</feature>
<dbReference type="GO" id="GO:0003700">
    <property type="term" value="F:DNA-binding transcription factor activity"/>
    <property type="evidence" value="ECO:0007669"/>
    <property type="project" value="InterPro"/>
</dbReference>
<dbReference type="PROSITE" id="PS51030">
    <property type="entry name" value="NUCLEAR_REC_DBD_2"/>
    <property type="match status" value="1"/>
</dbReference>
<dbReference type="GO" id="GO:0005700">
    <property type="term" value="C:polytene chromosome"/>
    <property type="evidence" value="ECO:0007669"/>
    <property type="project" value="UniProtKB-ARBA"/>
</dbReference>
<evidence type="ECO:0000256" key="14">
    <source>
        <dbReference type="ARBA" id="ARBA00023163"/>
    </source>
</evidence>